<accession>A0AAN8XIF6</accession>
<dbReference type="Proteomes" id="UP001381693">
    <property type="component" value="Unassembled WGS sequence"/>
</dbReference>
<evidence type="ECO:0000256" key="1">
    <source>
        <dbReference type="SAM" id="MobiDB-lite"/>
    </source>
</evidence>
<keyword evidence="3" id="KW-1185">Reference proteome</keyword>
<dbReference type="AlphaFoldDB" id="A0AAN8XIF6"/>
<dbReference type="EMBL" id="JAXCGZ010003089">
    <property type="protein sequence ID" value="KAK7083426.1"/>
    <property type="molecule type" value="Genomic_DNA"/>
</dbReference>
<evidence type="ECO:0000313" key="2">
    <source>
        <dbReference type="EMBL" id="KAK7083426.1"/>
    </source>
</evidence>
<evidence type="ECO:0000313" key="3">
    <source>
        <dbReference type="Proteomes" id="UP001381693"/>
    </source>
</evidence>
<feature type="compositionally biased region" description="Polar residues" evidence="1">
    <location>
        <begin position="48"/>
        <end position="61"/>
    </location>
</feature>
<comment type="caution">
    <text evidence="2">The sequence shown here is derived from an EMBL/GenBank/DDBJ whole genome shotgun (WGS) entry which is preliminary data.</text>
</comment>
<organism evidence="2 3">
    <name type="scientific">Halocaridina rubra</name>
    <name type="common">Hawaiian red shrimp</name>
    <dbReference type="NCBI Taxonomy" id="373956"/>
    <lineage>
        <taxon>Eukaryota</taxon>
        <taxon>Metazoa</taxon>
        <taxon>Ecdysozoa</taxon>
        <taxon>Arthropoda</taxon>
        <taxon>Crustacea</taxon>
        <taxon>Multicrustacea</taxon>
        <taxon>Malacostraca</taxon>
        <taxon>Eumalacostraca</taxon>
        <taxon>Eucarida</taxon>
        <taxon>Decapoda</taxon>
        <taxon>Pleocyemata</taxon>
        <taxon>Caridea</taxon>
        <taxon>Atyoidea</taxon>
        <taxon>Atyidae</taxon>
        <taxon>Halocaridina</taxon>
    </lineage>
</organism>
<feature type="region of interest" description="Disordered" evidence="1">
    <location>
        <begin position="40"/>
        <end position="61"/>
    </location>
</feature>
<gene>
    <name evidence="2" type="ORF">SK128_026067</name>
</gene>
<reference evidence="2 3" key="1">
    <citation type="submission" date="2023-11" db="EMBL/GenBank/DDBJ databases">
        <title>Halocaridina rubra genome assembly.</title>
        <authorList>
            <person name="Smith C."/>
        </authorList>
    </citation>
    <scope>NUCLEOTIDE SEQUENCE [LARGE SCALE GENOMIC DNA]</scope>
    <source>
        <strain evidence="2">EP-1</strain>
        <tissue evidence="2">Whole</tissue>
    </source>
</reference>
<name>A0AAN8XIF6_HALRR</name>
<sequence length="61" mass="7042">MDVLSIPQCHMDHVSPINSTCMALTAQDLLRKKIRSRNILKREGRRMTQCQDRQGSCNRSI</sequence>
<proteinExistence type="predicted"/>
<protein>
    <submittedName>
        <fullName evidence="2">Uncharacterized protein</fullName>
    </submittedName>
</protein>